<organism evidence="5 6">
    <name type="scientific">Cohnella phaseoli</name>
    <dbReference type="NCBI Taxonomy" id="456490"/>
    <lineage>
        <taxon>Bacteria</taxon>
        <taxon>Bacillati</taxon>
        <taxon>Bacillota</taxon>
        <taxon>Bacilli</taxon>
        <taxon>Bacillales</taxon>
        <taxon>Paenibacillaceae</taxon>
        <taxon>Cohnella</taxon>
    </lineage>
</organism>
<evidence type="ECO:0000256" key="1">
    <source>
        <dbReference type="ARBA" id="ARBA00023015"/>
    </source>
</evidence>
<dbReference type="Gene3D" id="3.40.50.300">
    <property type="entry name" value="P-loop containing nucleotide triphosphate hydrolases"/>
    <property type="match status" value="1"/>
</dbReference>
<gene>
    <name evidence="5" type="ORF">DFP98_10733</name>
</gene>
<dbReference type="AlphaFoldDB" id="A0A3D9KDR4"/>
<comment type="caution">
    <text evidence="5">The sequence shown here is derived from an EMBL/GenBank/DDBJ whole genome shotgun (WGS) entry which is preliminary data.</text>
</comment>
<accession>A0A3D9KDR4</accession>
<dbReference type="SUPFAM" id="SSF52540">
    <property type="entry name" value="P-loop containing nucleoside triphosphate hydrolases"/>
    <property type="match status" value="1"/>
</dbReference>
<dbReference type="RefSeq" id="WP_116060567.1">
    <property type="nucleotide sequence ID" value="NZ_QRDZ01000007.1"/>
</dbReference>
<dbReference type="SMART" id="SM00421">
    <property type="entry name" value="HTH_LUXR"/>
    <property type="match status" value="1"/>
</dbReference>
<dbReference type="InterPro" id="IPR049945">
    <property type="entry name" value="AAA_22"/>
</dbReference>
<dbReference type="InterPro" id="IPR016032">
    <property type="entry name" value="Sig_transdc_resp-reg_C-effctor"/>
</dbReference>
<dbReference type="GO" id="GO:0003677">
    <property type="term" value="F:DNA binding"/>
    <property type="evidence" value="ECO:0007669"/>
    <property type="project" value="UniProtKB-KW"/>
</dbReference>
<keyword evidence="6" id="KW-1185">Reference proteome</keyword>
<keyword evidence="1" id="KW-0805">Transcription regulation</keyword>
<dbReference type="Pfam" id="PF13401">
    <property type="entry name" value="AAA_22"/>
    <property type="match status" value="1"/>
</dbReference>
<dbReference type="PROSITE" id="PS50043">
    <property type="entry name" value="HTH_LUXR_2"/>
    <property type="match status" value="1"/>
</dbReference>
<name>A0A3D9KDR4_9BACL</name>
<keyword evidence="3" id="KW-0804">Transcription</keyword>
<evidence type="ECO:0000313" key="6">
    <source>
        <dbReference type="Proteomes" id="UP000256977"/>
    </source>
</evidence>
<reference evidence="5 6" key="1">
    <citation type="submission" date="2018-07" db="EMBL/GenBank/DDBJ databases">
        <title>Genomic Encyclopedia of Type Strains, Phase III (KMG-III): the genomes of soil and plant-associated and newly described type strains.</title>
        <authorList>
            <person name="Whitman W."/>
        </authorList>
    </citation>
    <scope>NUCLEOTIDE SEQUENCE [LARGE SCALE GENOMIC DNA]</scope>
    <source>
        <strain evidence="5 6">CECT 7287</strain>
    </source>
</reference>
<proteinExistence type="predicted"/>
<dbReference type="SUPFAM" id="SSF46894">
    <property type="entry name" value="C-terminal effector domain of the bipartite response regulators"/>
    <property type="match status" value="1"/>
</dbReference>
<feature type="domain" description="HTH luxR-type" evidence="4">
    <location>
        <begin position="617"/>
        <end position="682"/>
    </location>
</feature>
<protein>
    <submittedName>
        <fullName evidence="5">AAA domain-containing protein</fullName>
    </submittedName>
</protein>
<dbReference type="InterPro" id="IPR027417">
    <property type="entry name" value="P-loop_NTPase"/>
</dbReference>
<dbReference type="Gene3D" id="1.10.10.10">
    <property type="entry name" value="Winged helix-like DNA-binding domain superfamily/Winged helix DNA-binding domain"/>
    <property type="match status" value="1"/>
</dbReference>
<dbReference type="Proteomes" id="UP000256977">
    <property type="component" value="Unassembled WGS sequence"/>
</dbReference>
<dbReference type="GO" id="GO:0006355">
    <property type="term" value="P:regulation of DNA-templated transcription"/>
    <property type="evidence" value="ECO:0007669"/>
    <property type="project" value="InterPro"/>
</dbReference>
<dbReference type="Pfam" id="PF00196">
    <property type="entry name" value="GerE"/>
    <property type="match status" value="1"/>
</dbReference>
<keyword evidence="2" id="KW-0238">DNA-binding</keyword>
<sequence length="686" mass="76582">MGETLGQRMNKLMDDHFVGREFEQHVFTTMLQGLEERSERILNLHGTAGIGKTFLLNRFGKLAERVGTRAAYVDAKEAFGSEEVFCGLLLQALGESTEIPDIPACINAINDKAREQKVVLLIDGFETMGSLDHRIREKLLPGLDANVLTVIAGRHSLEGPWRRSAVWSSIVVKLPLKELDYEVVRGYLCQRGVTDERQLDEIWLRTLGHPLSLNLSLDGSRGETVLSRDMAANPEPPEECVRQWLGEAPDNALRELLYAASVPRSFHQEQLGELLGRSVSDAEFDRLIGLSFTNRTPRGWQLTELVWETLRASFKTRMPSRFAEYADKTIAHYNRLLDQAHTGRGKGWEIDQLMRFSSSPVLRAHLRHSRDCGHYLEPIDFANYADAETYIEERLRTAKPQRIRCSDPQTGALFRFEMSAEESLLRLSALPLNELLRTGPDSVRLVRSKEGNVLGLFAIVPIHGGTAAFLRSAPLSRMYFETRETILSEGSERYPAGWFVYAMDVVDLEDESLRSAIVQAIFEKIAEGGLVLQSPPPLAYFRHACEGLGFGCADVPSHPAYGESYPAYVYEIDTRGNRLKDYLRKMVPQRGALIEGHNADAGAAAKAEAAEEIPRTIEAIMAALTPREKEVASLLTQGLSNSDIAAALFVSEAAVKKHVNAMLSKYGLKNRTQLARAILDGRSPYE</sequence>
<dbReference type="InterPro" id="IPR036388">
    <property type="entry name" value="WH-like_DNA-bd_sf"/>
</dbReference>
<evidence type="ECO:0000256" key="3">
    <source>
        <dbReference type="ARBA" id="ARBA00023163"/>
    </source>
</evidence>
<dbReference type="InterPro" id="IPR000792">
    <property type="entry name" value="Tscrpt_reg_LuxR_C"/>
</dbReference>
<dbReference type="PANTHER" id="PTHR44688:SF16">
    <property type="entry name" value="DNA-BINDING TRANSCRIPTIONAL ACTIVATOR DEVR_DOSR"/>
    <property type="match status" value="1"/>
</dbReference>
<dbReference type="GO" id="GO:0016887">
    <property type="term" value="F:ATP hydrolysis activity"/>
    <property type="evidence" value="ECO:0007669"/>
    <property type="project" value="InterPro"/>
</dbReference>
<dbReference type="PRINTS" id="PR00038">
    <property type="entry name" value="HTHLUXR"/>
</dbReference>
<dbReference type="PANTHER" id="PTHR44688">
    <property type="entry name" value="DNA-BINDING TRANSCRIPTIONAL ACTIVATOR DEVR_DOSR"/>
    <property type="match status" value="1"/>
</dbReference>
<evidence type="ECO:0000313" key="5">
    <source>
        <dbReference type="EMBL" id="RED83927.1"/>
    </source>
</evidence>
<dbReference type="CDD" id="cd06170">
    <property type="entry name" value="LuxR_C_like"/>
    <property type="match status" value="1"/>
</dbReference>
<evidence type="ECO:0000256" key="2">
    <source>
        <dbReference type="ARBA" id="ARBA00023125"/>
    </source>
</evidence>
<dbReference type="EMBL" id="QRDZ01000007">
    <property type="protein sequence ID" value="RED83927.1"/>
    <property type="molecule type" value="Genomic_DNA"/>
</dbReference>
<evidence type="ECO:0000259" key="4">
    <source>
        <dbReference type="PROSITE" id="PS50043"/>
    </source>
</evidence>